<proteinExistence type="predicted"/>
<reference evidence="3" key="1">
    <citation type="journal article" date="2021" name="PeerJ">
        <title>Extensive microbial diversity within the chicken gut microbiome revealed by metagenomics and culture.</title>
        <authorList>
            <person name="Gilroy R."/>
            <person name="Ravi A."/>
            <person name="Getino M."/>
            <person name="Pursley I."/>
            <person name="Horton D.L."/>
            <person name="Alikhan N.F."/>
            <person name="Baker D."/>
            <person name="Gharbi K."/>
            <person name="Hall N."/>
            <person name="Watson M."/>
            <person name="Adriaenssens E.M."/>
            <person name="Foster-Nyarko E."/>
            <person name="Jarju S."/>
            <person name="Secka A."/>
            <person name="Antonio M."/>
            <person name="Oren A."/>
            <person name="Chaudhuri R.R."/>
            <person name="La Ragione R."/>
            <person name="Hildebrand F."/>
            <person name="Pallen M.J."/>
        </authorList>
    </citation>
    <scope>NUCLEOTIDE SEQUENCE</scope>
    <source>
        <strain evidence="3">ChiBcec6-4105</strain>
    </source>
</reference>
<reference evidence="3" key="2">
    <citation type="submission" date="2021-04" db="EMBL/GenBank/DDBJ databases">
        <authorList>
            <person name="Gilroy R."/>
        </authorList>
    </citation>
    <scope>NUCLEOTIDE SEQUENCE</scope>
    <source>
        <strain evidence="3">ChiBcec6-4105</strain>
    </source>
</reference>
<evidence type="ECO:0000256" key="1">
    <source>
        <dbReference type="ARBA" id="ARBA00022596"/>
    </source>
</evidence>
<dbReference type="EMBL" id="DWUY01000015">
    <property type="protein sequence ID" value="HJD27537.1"/>
    <property type="molecule type" value="Genomic_DNA"/>
</dbReference>
<dbReference type="Pfam" id="PF01969">
    <property type="entry name" value="Ni_insertion"/>
    <property type="match status" value="1"/>
</dbReference>
<gene>
    <name evidence="3" type="ORF">H9914_00850</name>
</gene>
<feature type="region of interest" description="Disordered" evidence="2">
    <location>
        <begin position="68"/>
        <end position="145"/>
    </location>
</feature>
<accession>A0A9D2TVZ3</accession>
<comment type="caution">
    <text evidence="3">The sequence shown here is derived from an EMBL/GenBank/DDBJ whole genome shotgun (WGS) entry which is preliminary data.</text>
</comment>
<feature type="compositionally biased region" description="Basic residues" evidence="2">
    <location>
        <begin position="85"/>
        <end position="99"/>
    </location>
</feature>
<dbReference type="InterPro" id="IPR002822">
    <property type="entry name" value="Ni_insertion"/>
</dbReference>
<dbReference type="AlphaFoldDB" id="A0A9D2TVZ3"/>
<organism evidence="3 4">
    <name type="scientific">Candidatus Blautia avicola</name>
    <dbReference type="NCBI Taxonomy" id="2838483"/>
    <lineage>
        <taxon>Bacteria</taxon>
        <taxon>Bacillati</taxon>
        <taxon>Bacillota</taxon>
        <taxon>Clostridia</taxon>
        <taxon>Lachnospirales</taxon>
        <taxon>Lachnospiraceae</taxon>
        <taxon>Blautia</taxon>
    </lineage>
</organism>
<dbReference type="PANTHER" id="PTHR36566">
    <property type="entry name" value="NICKEL INSERTION PROTEIN-RELATED"/>
    <property type="match status" value="1"/>
</dbReference>
<keyword evidence="1" id="KW-0533">Nickel</keyword>
<evidence type="ECO:0000256" key="2">
    <source>
        <dbReference type="SAM" id="MobiDB-lite"/>
    </source>
</evidence>
<feature type="compositionally biased region" description="Basic and acidic residues" evidence="2">
    <location>
        <begin position="100"/>
        <end position="133"/>
    </location>
</feature>
<sequence length="310" mass="34190">MKTLYIDCQMGAAGDMLMGALLELVPDRKKFLEKLNQAGIPGVRIETQKSVKCGITGTHMEVLVNGEEEESLDLSSEENNGHNGHSVHSHGHFHGHDHHLHQEDHEHEHEHPHHHMHQEEAIDGEKPDHEHQHHEHSHGHHSHFSMEDITRIIDGLHVDNKVKEDVKNIYQIIARAESQVHGRPVSEVHFHEVGAMDAVADITGCAMLFHELGAVKIIVSPVTTGYGQVRCAHGILPVPAPATALILQGIPCQAGSIEGELCTPTGGALLKYFATEYGRMPQMIMEKIGYGMGKKDFEAANCIRAILGEA</sequence>
<dbReference type="PANTHER" id="PTHR36566:SF1">
    <property type="entry name" value="PYRIDINIUM-3,5-BISTHIOCARBOXYLIC ACID MONONUCLEOTIDE NICKEL INSERTION PROTEIN"/>
    <property type="match status" value="1"/>
</dbReference>
<evidence type="ECO:0000313" key="3">
    <source>
        <dbReference type="EMBL" id="HJD27537.1"/>
    </source>
</evidence>
<name>A0A9D2TVZ3_9FIRM</name>
<protein>
    <submittedName>
        <fullName evidence="3">LarC family nickel insertion protein</fullName>
    </submittedName>
</protein>
<dbReference type="Proteomes" id="UP000823892">
    <property type="component" value="Unassembled WGS sequence"/>
</dbReference>
<feature type="compositionally biased region" description="Basic residues" evidence="2">
    <location>
        <begin position="134"/>
        <end position="143"/>
    </location>
</feature>
<evidence type="ECO:0000313" key="4">
    <source>
        <dbReference type="Proteomes" id="UP000823892"/>
    </source>
</evidence>